<proteinExistence type="predicted"/>
<feature type="compositionally biased region" description="Acidic residues" evidence="1">
    <location>
        <begin position="129"/>
        <end position="145"/>
    </location>
</feature>
<evidence type="ECO:0000313" key="2">
    <source>
        <dbReference type="EMBL" id="KAK3019857.1"/>
    </source>
</evidence>
<name>A0AA88W303_9ASTE</name>
<dbReference type="Proteomes" id="UP001188597">
    <property type="component" value="Unassembled WGS sequence"/>
</dbReference>
<dbReference type="EMBL" id="JAVXUP010000850">
    <property type="protein sequence ID" value="KAK3019857.1"/>
    <property type="molecule type" value="Genomic_DNA"/>
</dbReference>
<feature type="compositionally biased region" description="Basic and acidic residues" evidence="1">
    <location>
        <begin position="146"/>
        <end position="156"/>
    </location>
</feature>
<reference evidence="2" key="1">
    <citation type="submission" date="2022-12" db="EMBL/GenBank/DDBJ databases">
        <title>Draft genome assemblies for two species of Escallonia (Escalloniales).</title>
        <authorList>
            <person name="Chanderbali A."/>
            <person name="Dervinis C."/>
            <person name="Anghel I."/>
            <person name="Soltis D."/>
            <person name="Soltis P."/>
            <person name="Zapata F."/>
        </authorList>
    </citation>
    <scope>NUCLEOTIDE SEQUENCE</scope>
    <source>
        <strain evidence="2">UCBG64.0493</strain>
        <tissue evidence="2">Leaf</tissue>
    </source>
</reference>
<dbReference type="AlphaFoldDB" id="A0AA88W303"/>
<accession>A0AA88W303</accession>
<feature type="region of interest" description="Disordered" evidence="1">
    <location>
        <begin position="128"/>
        <end position="170"/>
    </location>
</feature>
<comment type="caution">
    <text evidence="2">The sequence shown here is derived from an EMBL/GenBank/DDBJ whole genome shotgun (WGS) entry which is preliminary data.</text>
</comment>
<gene>
    <name evidence="2" type="ORF">RJ639_004102</name>
</gene>
<sequence length="170" mass="17857">MAQSELSRKVVQNRLKTKPTKVHSLLVPSPALGAPSFQLCDGAPAPGPEQQHGAAIGGRHLPQLGPETLVVGVHLVPSLPRQTVDLPHRGGARSQRRLLLQLQVKLHRLLHPLAPDLAALSGLPAAADLEGENCGEEEEDEDEEVGDRGAGEGGEKRRGKGGGAGEEEGE</sequence>
<evidence type="ECO:0000256" key="1">
    <source>
        <dbReference type="SAM" id="MobiDB-lite"/>
    </source>
</evidence>
<keyword evidence="3" id="KW-1185">Reference proteome</keyword>
<evidence type="ECO:0000313" key="3">
    <source>
        <dbReference type="Proteomes" id="UP001188597"/>
    </source>
</evidence>
<protein>
    <submittedName>
        <fullName evidence="2">Uncharacterized protein</fullName>
    </submittedName>
</protein>
<organism evidence="2 3">
    <name type="scientific">Escallonia herrerae</name>
    <dbReference type="NCBI Taxonomy" id="1293975"/>
    <lineage>
        <taxon>Eukaryota</taxon>
        <taxon>Viridiplantae</taxon>
        <taxon>Streptophyta</taxon>
        <taxon>Embryophyta</taxon>
        <taxon>Tracheophyta</taxon>
        <taxon>Spermatophyta</taxon>
        <taxon>Magnoliopsida</taxon>
        <taxon>eudicotyledons</taxon>
        <taxon>Gunneridae</taxon>
        <taxon>Pentapetalae</taxon>
        <taxon>asterids</taxon>
        <taxon>campanulids</taxon>
        <taxon>Escalloniales</taxon>
        <taxon>Escalloniaceae</taxon>
        <taxon>Escallonia</taxon>
    </lineage>
</organism>